<accession>A0ABR3ZZY2</accession>
<evidence type="ECO:0000313" key="2">
    <source>
        <dbReference type="Proteomes" id="UP001590950"/>
    </source>
</evidence>
<protein>
    <submittedName>
        <fullName evidence="1">Uncharacterized protein</fullName>
    </submittedName>
</protein>
<evidence type="ECO:0000313" key="1">
    <source>
        <dbReference type="EMBL" id="KAL2038271.1"/>
    </source>
</evidence>
<proteinExistence type="predicted"/>
<name>A0ABR3ZZY2_9LECA</name>
<keyword evidence="2" id="KW-1185">Reference proteome</keyword>
<reference evidence="1 2" key="1">
    <citation type="submission" date="2024-09" db="EMBL/GenBank/DDBJ databases">
        <title>Rethinking Asexuality: The Enigmatic Case of Functional Sexual Genes in Lepraria (Stereocaulaceae).</title>
        <authorList>
            <person name="Doellman M."/>
            <person name="Sun Y."/>
            <person name="Barcenas-Pena A."/>
            <person name="Lumbsch H.T."/>
            <person name="Grewe F."/>
        </authorList>
    </citation>
    <scope>NUCLEOTIDE SEQUENCE [LARGE SCALE GENOMIC DNA]</scope>
    <source>
        <strain evidence="1 2">Mercado 3170</strain>
    </source>
</reference>
<dbReference type="Proteomes" id="UP001590950">
    <property type="component" value="Unassembled WGS sequence"/>
</dbReference>
<comment type="caution">
    <text evidence="1">The sequence shown here is derived from an EMBL/GenBank/DDBJ whole genome shotgun (WGS) entry which is preliminary data.</text>
</comment>
<organism evidence="1 2">
    <name type="scientific">Stereocaulon virgatum</name>
    <dbReference type="NCBI Taxonomy" id="373712"/>
    <lineage>
        <taxon>Eukaryota</taxon>
        <taxon>Fungi</taxon>
        <taxon>Dikarya</taxon>
        <taxon>Ascomycota</taxon>
        <taxon>Pezizomycotina</taxon>
        <taxon>Lecanoromycetes</taxon>
        <taxon>OSLEUM clade</taxon>
        <taxon>Lecanoromycetidae</taxon>
        <taxon>Lecanorales</taxon>
        <taxon>Lecanorineae</taxon>
        <taxon>Stereocaulaceae</taxon>
        <taxon>Stereocaulon</taxon>
    </lineage>
</organism>
<sequence length="111" mass="11994">MLNEKTLELVDWLVTPPFPTLERPSLSTARLPVEHGIPGTCPVDLGTAGDGVGKKLYCLSGVAVLYAELSVPPRIEAPLHRFSTRLALQSVALFMAAEMILKTHMVNASLI</sequence>
<dbReference type="EMBL" id="JBEFKJ010000033">
    <property type="protein sequence ID" value="KAL2038271.1"/>
    <property type="molecule type" value="Genomic_DNA"/>
</dbReference>
<gene>
    <name evidence="1" type="ORF">N7G274_008920</name>
</gene>